<comment type="caution">
    <text evidence="3">The sequence shown here is derived from an EMBL/GenBank/DDBJ whole genome shotgun (WGS) entry which is preliminary data.</text>
</comment>
<accession>A0A3D9U9I8</accession>
<dbReference type="PANTHER" id="PTHR43236:SF1">
    <property type="entry name" value="BLL7220 PROTEIN"/>
    <property type="match status" value="1"/>
</dbReference>
<evidence type="ECO:0000313" key="4">
    <source>
        <dbReference type="Proteomes" id="UP000256253"/>
    </source>
</evidence>
<dbReference type="SMART" id="SM00530">
    <property type="entry name" value="HTH_XRE"/>
    <property type="match status" value="1"/>
</dbReference>
<dbReference type="InterPro" id="IPR010982">
    <property type="entry name" value="Lambda_DNA-bd_dom_sf"/>
</dbReference>
<dbReference type="GO" id="GO:0003677">
    <property type="term" value="F:DNA binding"/>
    <property type="evidence" value="ECO:0007669"/>
    <property type="project" value="InterPro"/>
</dbReference>
<gene>
    <name evidence="3" type="ORF">DFJ65_3396</name>
</gene>
<dbReference type="CDD" id="cd00093">
    <property type="entry name" value="HTH_XRE"/>
    <property type="match status" value="1"/>
</dbReference>
<dbReference type="RefSeq" id="WP_245950493.1">
    <property type="nucleotide sequence ID" value="NZ_QTUA01000002.1"/>
</dbReference>
<dbReference type="Gene3D" id="1.10.260.40">
    <property type="entry name" value="lambda repressor-like DNA-binding domains"/>
    <property type="match status" value="1"/>
</dbReference>
<dbReference type="InterPro" id="IPR001387">
    <property type="entry name" value="Cro/C1-type_HTH"/>
</dbReference>
<evidence type="ECO:0000256" key="1">
    <source>
        <dbReference type="ARBA" id="ARBA00007227"/>
    </source>
</evidence>
<protein>
    <submittedName>
        <fullName evidence="3">Zn-dependent peptidase ImmA (M78 family)</fullName>
    </submittedName>
</protein>
<keyword evidence="4" id="KW-1185">Reference proteome</keyword>
<dbReference type="InterPro" id="IPR010359">
    <property type="entry name" value="IrrE_HExxH"/>
</dbReference>
<evidence type="ECO:0000259" key="2">
    <source>
        <dbReference type="PROSITE" id="PS50943"/>
    </source>
</evidence>
<proteinExistence type="inferred from homology"/>
<dbReference type="PROSITE" id="PS50943">
    <property type="entry name" value="HTH_CROC1"/>
    <property type="match status" value="1"/>
</dbReference>
<dbReference type="Proteomes" id="UP000256253">
    <property type="component" value="Unassembled WGS sequence"/>
</dbReference>
<dbReference type="AlphaFoldDB" id="A0A3D9U9I8"/>
<dbReference type="SUPFAM" id="SSF47413">
    <property type="entry name" value="lambda repressor-like DNA-binding domains"/>
    <property type="match status" value="1"/>
</dbReference>
<feature type="domain" description="HTH cro/C1-type" evidence="2">
    <location>
        <begin position="45"/>
        <end position="85"/>
    </location>
</feature>
<comment type="similarity">
    <text evidence="1">Belongs to the short-chain fatty acyl-CoA assimilation regulator (ScfR) family.</text>
</comment>
<dbReference type="Gene3D" id="1.10.10.2910">
    <property type="match status" value="1"/>
</dbReference>
<name>A0A3D9U9I8_9MICO</name>
<dbReference type="InterPro" id="IPR052345">
    <property type="entry name" value="Rad_response_metalloprotease"/>
</dbReference>
<dbReference type="EMBL" id="QTUA01000002">
    <property type="protein sequence ID" value="REF24610.1"/>
    <property type="molecule type" value="Genomic_DNA"/>
</dbReference>
<reference evidence="3 4" key="1">
    <citation type="submission" date="2018-08" db="EMBL/GenBank/DDBJ databases">
        <title>Sequencing the genomes of 1000 actinobacteria strains.</title>
        <authorList>
            <person name="Klenk H.-P."/>
        </authorList>
    </citation>
    <scope>NUCLEOTIDE SEQUENCE [LARGE SCALE GENOMIC DNA]</scope>
    <source>
        <strain evidence="3 4">DSM 22967</strain>
    </source>
</reference>
<evidence type="ECO:0000313" key="3">
    <source>
        <dbReference type="EMBL" id="REF24610.1"/>
    </source>
</evidence>
<sequence>MTEMLDFDAGRQRAARRRAQGVISDFDPSRLALARRLAGQRRTVLAQAAGVTPAAITQYEKGQSRPTLPVVEAMADALSVVPDFFRAGHPVAALDTSGAHFRSLRSTSALERDKALAFAELTLAVLEAVERYVELPPVALPDLAVSPELRLAEVAELARQARTALGVGAGPVSHVVRLLESHGVVVVQLDDATRRVDAFSHQQGTRPLVLLNPHKGDKARSRFDAAHELGHLLMHHDTEPGSRVVEEQAHAFAAEFLAPADQITDELPRRLDWTTLHALKKRWGLSLKALLVRGHHLDVFGESTYKRGLRQLSSWGLPEPGPLGPPEGPILLPRAVALLEEDEDAIGRLAAETGLPAATVMRVLDAAGSETERPVLSLRR</sequence>
<organism evidence="3 4">
    <name type="scientific">Calidifontibacter indicus</name>
    <dbReference type="NCBI Taxonomy" id="419650"/>
    <lineage>
        <taxon>Bacteria</taxon>
        <taxon>Bacillati</taxon>
        <taxon>Actinomycetota</taxon>
        <taxon>Actinomycetes</taxon>
        <taxon>Micrococcales</taxon>
        <taxon>Dermacoccaceae</taxon>
        <taxon>Calidifontibacter</taxon>
    </lineage>
</organism>
<dbReference type="PANTHER" id="PTHR43236">
    <property type="entry name" value="ANTITOXIN HIGA1"/>
    <property type="match status" value="1"/>
</dbReference>
<dbReference type="Pfam" id="PF06114">
    <property type="entry name" value="Peptidase_M78"/>
    <property type="match status" value="1"/>
</dbReference>
<dbReference type="Pfam" id="PF13560">
    <property type="entry name" value="HTH_31"/>
    <property type="match status" value="1"/>
</dbReference>